<keyword evidence="1" id="KW-1133">Transmembrane helix</keyword>
<dbReference type="PROSITE" id="PS51831">
    <property type="entry name" value="HD"/>
    <property type="match status" value="1"/>
</dbReference>
<name>A0AAW7ZG24_9FIRM</name>
<feature type="transmembrane region" description="Helical" evidence="1">
    <location>
        <begin position="412"/>
        <end position="429"/>
    </location>
</feature>
<dbReference type="Proteomes" id="UP001172911">
    <property type="component" value="Unassembled WGS sequence"/>
</dbReference>
<dbReference type="SMART" id="SM00471">
    <property type="entry name" value="HDc"/>
    <property type="match status" value="1"/>
</dbReference>
<dbReference type="AlphaFoldDB" id="A0AAW7ZG24"/>
<dbReference type="SUPFAM" id="SSF109604">
    <property type="entry name" value="HD-domain/PDEase-like"/>
    <property type="match status" value="1"/>
</dbReference>
<reference evidence="3" key="1">
    <citation type="journal article" date="2023" name="J. Hazard. Mater.">
        <title>Anaerobic biodegradation of pyrene and benzo[a]pyrene by a new sulfate-reducing Desulforamulus aquiferis strain DSA.</title>
        <authorList>
            <person name="Zhang Z."/>
            <person name="Sun J."/>
            <person name="Gong X."/>
            <person name="Wang C."/>
            <person name="Wang H."/>
        </authorList>
    </citation>
    <scope>NUCLEOTIDE SEQUENCE</scope>
    <source>
        <strain evidence="3">DSA</strain>
    </source>
</reference>
<comment type="caution">
    <text evidence="3">The sequence shown here is derived from an EMBL/GenBank/DDBJ whole genome shotgun (WGS) entry which is preliminary data.</text>
</comment>
<feature type="domain" description="HD" evidence="2">
    <location>
        <begin position="496"/>
        <end position="640"/>
    </location>
</feature>
<evidence type="ECO:0000256" key="1">
    <source>
        <dbReference type="SAM" id="Phobius"/>
    </source>
</evidence>
<dbReference type="InterPro" id="IPR011624">
    <property type="entry name" value="Metal-dep_PHydrolase_7TM_extra"/>
</dbReference>
<dbReference type="InterPro" id="IPR006674">
    <property type="entry name" value="HD_domain"/>
</dbReference>
<reference evidence="3" key="2">
    <citation type="submission" date="2023-03" db="EMBL/GenBank/DDBJ databases">
        <authorList>
            <person name="Zhang Z."/>
        </authorList>
    </citation>
    <scope>NUCLEOTIDE SEQUENCE</scope>
    <source>
        <strain evidence="3">DSA</strain>
    </source>
</reference>
<protein>
    <submittedName>
        <fullName evidence="3">HDIG domain-containing protein</fullName>
    </submittedName>
</protein>
<dbReference type="CDD" id="cd00077">
    <property type="entry name" value="HDc"/>
    <property type="match status" value="1"/>
</dbReference>
<dbReference type="InterPro" id="IPR006675">
    <property type="entry name" value="HDIG_dom"/>
</dbReference>
<dbReference type="NCBIfam" id="TIGR00277">
    <property type="entry name" value="HDIG"/>
    <property type="match status" value="1"/>
</dbReference>
<feature type="transmembrane region" description="Helical" evidence="1">
    <location>
        <begin position="362"/>
        <end position="378"/>
    </location>
</feature>
<dbReference type="Pfam" id="PF07698">
    <property type="entry name" value="7TM-7TMR_HD"/>
    <property type="match status" value="1"/>
</dbReference>
<gene>
    <name evidence="3" type="ORF">P6N53_13430</name>
</gene>
<dbReference type="EMBL" id="JARPTC010000020">
    <property type="protein sequence ID" value="MDO7788227.1"/>
    <property type="molecule type" value="Genomic_DNA"/>
</dbReference>
<dbReference type="PANTHER" id="PTHR36442:SF1">
    <property type="entry name" value="CYCLIC-DI-AMP PHOSPHODIESTERASE PGPH"/>
    <property type="match status" value="1"/>
</dbReference>
<keyword evidence="1" id="KW-0472">Membrane</keyword>
<evidence type="ECO:0000313" key="3">
    <source>
        <dbReference type="EMBL" id="MDO7788227.1"/>
    </source>
</evidence>
<dbReference type="Gene3D" id="1.10.3210.10">
    <property type="entry name" value="Hypothetical protein af1432"/>
    <property type="match status" value="1"/>
</dbReference>
<dbReference type="InterPro" id="IPR011621">
    <property type="entry name" value="Metal-dep_PHydrolase_7TM_intra"/>
</dbReference>
<accession>A0AAW7ZG24</accession>
<proteinExistence type="predicted"/>
<feature type="transmembrane region" description="Helical" evidence="1">
    <location>
        <begin position="308"/>
        <end position="331"/>
    </location>
</feature>
<dbReference type="Pfam" id="PF01966">
    <property type="entry name" value="HD"/>
    <property type="match status" value="1"/>
</dbReference>
<evidence type="ECO:0000259" key="2">
    <source>
        <dbReference type="PROSITE" id="PS51831"/>
    </source>
</evidence>
<organism evidence="3 4">
    <name type="scientific">Desulforamulus aquiferis</name>
    <dbReference type="NCBI Taxonomy" id="1397668"/>
    <lineage>
        <taxon>Bacteria</taxon>
        <taxon>Bacillati</taxon>
        <taxon>Bacillota</taxon>
        <taxon>Clostridia</taxon>
        <taxon>Eubacteriales</taxon>
        <taxon>Peptococcaceae</taxon>
        <taxon>Desulforamulus</taxon>
    </lineage>
</organism>
<dbReference type="RefSeq" id="WP_304543974.1">
    <property type="nucleotide sequence ID" value="NZ_JARPTC010000020.1"/>
</dbReference>
<dbReference type="InterPro" id="IPR052722">
    <property type="entry name" value="PgpH_phosphodiesterase"/>
</dbReference>
<feature type="transmembrane region" description="Helical" evidence="1">
    <location>
        <begin position="337"/>
        <end position="357"/>
    </location>
</feature>
<dbReference type="PANTHER" id="PTHR36442">
    <property type="entry name" value="CYCLIC-DI-AMP PHOSPHODIESTERASE PGPH"/>
    <property type="match status" value="1"/>
</dbReference>
<dbReference type="Pfam" id="PF07697">
    <property type="entry name" value="7TMR-HDED"/>
    <property type="match status" value="1"/>
</dbReference>
<sequence>MLLLRRIGGGLLKALKFLFKNKNFQRYIAAGLFFVLITMLVAFEFVPQKVNLQVGQISPSTIFAPRSVVYVDQEKTTEERQKAMERVQRLPEVNRDVPINVQQDINQVLDSVKKVQADTEADEDIKTNRVKALIPFSLSDQIIRDIAEGNPASTDQLAEGLTVILTDVYAQEGGITSDNIEEAKNQASNKIVDRQFQEPYRLLGQGLIKHFFRPNAFFDPEKYLMQQQEAAESVPPVRVNIQYKERIISQGDVVTEEHMVRLQALGLSRPGLTLGTLIGTGLLVALLMSVILLYTYIHQRDIYRKSSYLYLIGIIFLMTLIVSRAVMAINITQWPELGALFGFLAPVAAAGMLITILLDARLAMLVVVNLALLLSVMSGNNFQFALVGFIGGVTGVFSVSKLSQRGDLVKAGIYVGAINVIIIAIVGLINGSPWYLIATSALGLGIANGLLSSILTNGALPYLETSFGITSTVRLLELSNPNNPLLKKLLTDAPGTYHHSILVGNLAEAAAESVGAEPLVVRVGAYYHDIGKIKRPYFFIENQLGGDNPHDKIAPSLSTLILTSHVKDGVELAREQKLPQPVVDIIEQHHGKSLVSFFYHKALEGDRNESVNEEDFRYEGPKPKTKEAAIVMLADNIEAAVRSLQHPTAGRVEGLVRKIIKDRLMDGQLDECDLTFKDLDAIANSFVRVLSGIFHNRIEYPDMKQEMERRKTRNAGPNK</sequence>
<feature type="transmembrane region" description="Helical" evidence="1">
    <location>
        <begin position="27"/>
        <end position="46"/>
    </location>
</feature>
<keyword evidence="1" id="KW-0812">Transmembrane</keyword>
<evidence type="ECO:0000313" key="4">
    <source>
        <dbReference type="Proteomes" id="UP001172911"/>
    </source>
</evidence>
<dbReference type="InterPro" id="IPR003607">
    <property type="entry name" value="HD/PDEase_dom"/>
</dbReference>
<feature type="transmembrane region" description="Helical" evidence="1">
    <location>
        <begin position="272"/>
        <end position="296"/>
    </location>
</feature>
<keyword evidence="4" id="KW-1185">Reference proteome</keyword>
<feature type="transmembrane region" description="Helical" evidence="1">
    <location>
        <begin position="435"/>
        <end position="455"/>
    </location>
</feature>